<dbReference type="STRING" id="5217.A0A4Q1BLN1"/>
<dbReference type="AlphaFoldDB" id="A0A4Q1BLN1"/>
<dbReference type="Gene3D" id="2.30.29.90">
    <property type="match status" value="1"/>
</dbReference>
<dbReference type="GO" id="GO:0000145">
    <property type="term" value="C:exocyst"/>
    <property type="evidence" value="ECO:0007669"/>
    <property type="project" value="InterPro"/>
</dbReference>
<evidence type="ECO:0000256" key="3">
    <source>
        <dbReference type="ARBA" id="ARBA00022483"/>
    </source>
</evidence>
<reference evidence="7 8" key="1">
    <citation type="submission" date="2016-06" db="EMBL/GenBank/DDBJ databases">
        <title>Evolution of pathogenesis and genome organization in the Tremellales.</title>
        <authorList>
            <person name="Cuomo C."/>
            <person name="Litvintseva A."/>
            <person name="Heitman J."/>
            <person name="Chen Y."/>
            <person name="Sun S."/>
            <person name="Springer D."/>
            <person name="Dromer F."/>
            <person name="Young S."/>
            <person name="Zeng Q."/>
            <person name="Chapman S."/>
            <person name="Gujja S."/>
            <person name="Saif S."/>
            <person name="Birren B."/>
        </authorList>
    </citation>
    <scope>NUCLEOTIDE SEQUENCE [LARGE SCALE GENOMIC DNA]</scope>
    <source>
        <strain evidence="7 8">ATCC 28783</strain>
    </source>
</reference>
<dbReference type="GO" id="GO:0005886">
    <property type="term" value="C:plasma membrane"/>
    <property type="evidence" value="ECO:0007669"/>
    <property type="project" value="TreeGrafter"/>
</dbReference>
<feature type="compositionally biased region" description="Basic and acidic residues" evidence="5">
    <location>
        <begin position="293"/>
        <end position="319"/>
    </location>
</feature>
<protein>
    <recommendedName>
        <fullName evidence="6">Exocyst complex component Sec3 PIP2-binding N-terminal domain-containing protein</fullName>
    </recommendedName>
</protein>
<feature type="compositionally biased region" description="Basic and acidic residues" evidence="5">
    <location>
        <begin position="274"/>
        <end position="286"/>
    </location>
</feature>
<feature type="compositionally biased region" description="Low complexity" evidence="5">
    <location>
        <begin position="190"/>
        <end position="200"/>
    </location>
</feature>
<name>A0A4Q1BLN1_TREME</name>
<dbReference type="Pfam" id="PF20654">
    <property type="entry name" value="Sec3_C-term"/>
    <property type="match status" value="1"/>
</dbReference>
<evidence type="ECO:0000256" key="1">
    <source>
        <dbReference type="ARBA" id="ARBA00006518"/>
    </source>
</evidence>
<dbReference type="PANTHER" id="PTHR16092:SF14">
    <property type="entry name" value="EXOCYST COMPLEX COMPONENT 1 ISOFORM X1"/>
    <property type="match status" value="1"/>
</dbReference>
<feature type="compositionally biased region" description="Polar residues" evidence="5">
    <location>
        <begin position="361"/>
        <end position="370"/>
    </location>
</feature>
<dbReference type="OrthoDB" id="27109at2759"/>
<proteinExistence type="inferred from homology"/>
<feature type="region of interest" description="Disordered" evidence="5">
    <location>
        <begin position="190"/>
        <end position="387"/>
    </location>
</feature>
<evidence type="ECO:0000313" key="8">
    <source>
        <dbReference type="Proteomes" id="UP000289152"/>
    </source>
</evidence>
<keyword evidence="4" id="KW-0175">Coiled coil</keyword>
<evidence type="ECO:0000256" key="2">
    <source>
        <dbReference type="ARBA" id="ARBA00022448"/>
    </source>
</evidence>
<dbReference type="InterPro" id="IPR028258">
    <property type="entry name" value="Sec3-PIP2_bind"/>
</dbReference>
<evidence type="ECO:0000313" key="7">
    <source>
        <dbReference type="EMBL" id="RXK38676.1"/>
    </source>
</evidence>
<dbReference type="PANTHER" id="PTHR16092">
    <property type="entry name" value="SEC3/SYNTAXIN-RELATED"/>
    <property type="match status" value="1"/>
</dbReference>
<keyword evidence="8" id="KW-1185">Reference proteome</keyword>
<gene>
    <name evidence="7" type="ORF">M231_03986</name>
</gene>
<feature type="domain" description="Exocyst complex component Sec3 PIP2-binding N-terminal" evidence="6">
    <location>
        <begin position="52"/>
        <end position="137"/>
    </location>
</feature>
<dbReference type="InterPro" id="IPR019160">
    <property type="entry name" value="Sec3_CC"/>
</dbReference>
<dbReference type="InterPro" id="IPR048628">
    <property type="entry name" value="Sec3_C"/>
</dbReference>
<dbReference type="EMBL" id="SDIL01000043">
    <property type="protein sequence ID" value="RXK38676.1"/>
    <property type="molecule type" value="Genomic_DNA"/>
</dbReference>
<organism evidence="7 8">
    <name type="scientific">Tremella mesenterica</name>
    <name type="common">Jelly fungus</name>
    <dbReference type="NCBI Taxonomy" id="5217"/>
    <lineage>
        <taxon>Eukaryota</taxon>
        <taxon>Fungi</taxon>
        <taxon>Dikarya</taxon>
        <taxon>Basidiomycota</taxon>
        <taxon>Agaricomycotina</taxon>
        <taxon>Tremellomycetes</taxon>
        <taxon>Tremellales</taxon>
        <taxon>Tremellaceae</taxon>
        <taxon>Tremella</taxon>
    </lineage>
</organism>
<dbReference type="GO" id="GO:0006893">
    <property type="term" value="P:Golgi to plasma membrane transport"/>
    <property type="evidence" value="ECO:0007669"/>
    <property type="project" value="TreeGrafter"/>
</dbReference>
<dbReference type="Pfam" id="PF09763">
    <property type="entry name" value="Sec3_CC"/>
    <property type="match status" value="1"/>
</dbReference>
<dbReference type="Proteomes" id="UP000289152">
    <property type="component" value="Unassembled WGS sequence"/>
</dbReference>
<evidence type="ECO:0000256" key="5">
    <source>
        <dbReference type="SAM" id="MobiDB-lite"/>
    </source>
</evidence>
<dbReference type="Pfam" id="PF15277">
    <property type="entry name" value="Sec3-PIP2_bind"/>
    <property type="match status" value="1"/>
</dbReference>
<accession>A0A4Q1BLN1</accession>
<dbReference type="GO" id="GO:0006887">
    <property type="term" value="P:exocytosis"/>
    <property type="evidence" value="ECO:0007669"/>
    <property type="project" value="UniProtKB-KW"/>
</dbReference>
<comment type="similarity">
    <text evidence="1">Belongs to the SEC3 family.</text>
</comment>
<dbReference type="InParanoid" id="A0A4Q1BLN1"/>
<evidence type="ECO:0000259" key="6">
    <source>
        <dbReference type="SMART" id="SM01313"/>
    </source>
</evidence>
<keyword evidence="2" id="KW-0813">Transport</keyword>
<evidence type="ECO:0000256" key="4">
    <source>
        <dbReference type="ARBA" id="ARBA00023054"/>
    </source>
</evidence>
<sequence length="1150" mass="127783">MSVPRAREPSAASAGDDTRQHIIDSLFSKMADDGSMEETLISFVKVNEQDQGESKVRYLMLAVTRFGKVVMHKAKRNSNLSFSKGKTWQLEDVQKVAVINPVTFELTMTTRTYQWTVDKPRDQAHFLNSIVKVYKSYTKGELPELVNFAPPAPGNSTPIVDTRQLHSLTSPSSSTADLTPPVFRTARSASTSSVISAHSSQYPTSDGGSSAGRLRPSLDDQRTPTMGTFGRSPLAESSFPPPRRPPGSDLRVVTPRESEFTNGLGRGPPPNVRKMSDERDRGRLVPDPRNAPMRHEDRGEMSRRQSNNDREILEDERSTFRGKTYPNDQGRGNEVFEDDGDHRNGHAPQIHTIPASPAPPQESTSRSGPTNEKPKRRQSFHPPPLNTAFSREVLLTSRTGVLPGVAGLTVDDDGGGEDAIMASVEEMLDGFDWTAMAVDEHGRKKGSSDAIETRLLDELSALDSANIHAFLESDDRIAQVLGHIDEALLELDDIDLQITGYRMQLNAVSDDISFIESQNRGLQVQTSNQQALLNELRQLLQIVEVPRQDLDILLQESPATPRGVQALERAAAALYKALQASMDTANAEVAATIVRMREYQDASATFCRRIMDYLDMTFKFQAEQTLADFRKSGKKGTLSPHTTMGEHLMTYEGLVLYLKEMDEERYQRLCSAYMSSVSQLHQSEIKDLLMGYIASLNSTPGEKNEILAFAAAAGQGGSAKNALQKSRNAIGFKSGDQNKGAGGGDGTVLRTADLYQQALTQVVNQIVIEEDFINAFLHVTDTESTFADHMELDSYFRRQAARHASRGMSNGMTQLVRSMMDLIFGFVDLEFKNWVEAANERNPLAIVGVISVTERIAKEAEEENTSIFFSQLFSRQLSRQRAALDAFVNEQIRTIESAAKITVKKRRGVSSFVKHLPVFIDKLESQMEANDELPIRGKVNTVYERLINAVLGGVQQLAKMDRADGQAAEDKGQLNYHVIMIENMHHLVEDLSNLNMSVLSVYTERARGLYEENLTGYIKLLLRRAFARMIDYFDGVNKLLQTTPASEVSLHNSYSRSALKKMLKDYSSKDVRKAIEAMSKRVDKHFVNEDDPGDTGTQQLVQTVWREVTGELKRETEKAQGIIKTSYGDSGLSLEYGPADVEAACKRARG</sequence>
<dbReference type="GO" id="GO:0005546">
    <property type="term" value="F:phosphatidylinositol-4,5-bisphosphate binding"/>
    <property type="evidence" value="ECO:0007669"/>
    <property type="project" value="TreeGrafter"/>
</dbReference>
<comment type="caution">
    <text evidence="7">The sequence shown here is derived from an EMBL/GenBank/DDBJ whole genome shotgun (WGS) entry which is preliminary data.</text>
</comment>
<keyword evidence="3" id="KW-0268">Exocytosis</keyword>
<dbReference type="SMART" id="SM01313">
    <property type="entry name" value="Sec3-PIP2_bind"/>
    <property type="match status" value="1"/>
</dbReference>